<keyword evidence="1" id="KW-0472">Membrane</keyword>
<protein>
    <recommendedName>
        <fullName evidence="4">DUF3329 domain-containing protein</fullName>
    </recommendedName>
</protein>
<evidence type="ECO:0008006" key="4">
    <source>
        <dbReference type="Google" id="ProtNLM"/>
    </source>
</evidence>
<accession>A0ABS8CPC5</accession>
<reference evidence="2 3" key="1">
    <citation type="submission" date="2020-07" db="EMBL/GenBank/DDBJ databases">
        <title>Pseudogemmobacter sp. nov., isolated from poultry manure in Taiwan.</title>
        <authorList>
            <person name="Lin S.-Y."/>
            <person name="Tang Y.-S."/>
            <person name="Young C.-C."/>
        </authorList>
    </citation>
    <scope>NUCLEOTIDE SEQUENCE [LARGE SCALE GENOMIC DNA]</scope>
    <source>
        <strain evidence="2 3">CC-YST710</strain>
    </source>
</reference>
<keyword evidence="1" id="KW-1133">Transmembrane helix</keyword>
<evidence type="ECO:0000313" key="3">
    <source>
        <dbReference type="Proteomes" id="UP001198571"/>
    </source>
</evidence>
<evidence type="ECO:0000256" key="1">
    <source>
        <dbReference type="SAM" id="Phobius"/>
    </source>
</evidence>
<sequence>MHARLLCRRRRPVTLKRLLDPHHPLFERPLWRWLTTLMPLAWAGIEFYNQQILWALLFLAAGLYAGWMLFVVRAREIIARGGQDKAAPSDRPGS</sequence>
<name>A0ABS8CPC5_9RHOB</name>
<feature type="transmembrane region" description="Helical" evidence="1">
    <location>
        <begin position="54"/>
        <end position="72"/>
    </location>
</feature>
<gene>
    <name evidence="2" type="ORF">H0485_14590</name>
</gene>
<keyword evidence="1" id="KW-0812">Transmembrane</keyword>
<comment type="caution">
    <text evidence="2">The sequence shown here is derived from an EMBL/GenBank/DDBJ whole genome shotgun (WGS) entry which is preliminary data.</text>
</comment>
<keyword evidence="3" id="KW-1185">Reference proteome</keyword>
<organism evidence="2 3">
    <name type="scientific">Pseudogemmobacter faecipullorum</name>
    <dbReference type="NCBI Taxonomy" id="2755041"/>
    <lineage>
        <taxon>Bacteria</taxon>
        <taxon>Pseudomonadati</taxon>
        <taxon>Pseudomonadota</taxon>
        <taxon>Alphaproteobacteria</taxon>
        <taxon>Rhodobacterales</taxon>
        <taxon>Paracoccaceae</taxon>
        <taxon>Pseudogemmobacter</taxon>
    </lineage>
</organism>
<evidence type="ECO:0000313" key="2">
    <source>
        <dbReference type="EMBL" id="MCB5411218.1"/>
    </source>
</evidence>
<proteinExistence type="predicted"/>
<dbReference type="EMBL" id="JACDXX010000013">
    <property type="protein sequence ID" value="MCB5411218.1"/>
    <property type="molecule type" value="Genomic_DNA"/>
</dbReference>
<dbReference type="Proteomes" id="UP001198571">
    <property type="component" value="Unassembled WGS sequence"/>
</dbReference>